<proteinExistence type="predicted"/>
<evidence type="ECO:0000256" key="1">
    <source>
        <dbReference type="ARBA" id="ARBA00023002"/>
    </source>
</evidence>
<sequence length="410" mass="43520">MVEAIVEADVVVVGGGPAGLSAATALKRLGVARVILLERDSVVGGIPRHCGHSPFGMREFQRILSGTRYVARLEAEAKEAGVDIRTRHSVLSVSEGEVSAISPDGRLRVQASRIVLATGARETPRSARLVSGERPLGVLNTAALQAYVHLQKLVPFKQPVIVGTELVAMSALLTCRSAGIRPVAVVEPNDRPTARFPVTLLPRLLGVPLHYGTTIDGIGGKGRVSDVTIRSGTQTRTIACDGVLFTGAFTPESALARMSGLAIDDASGGPVVDAFGRTSSASVFAAGNLLRPVETAGWCWAEGKRIAASVFADIRQGLPDRERTIRIRAGEGIKLVMPQEISRGTMRLALPDLQVRLSTKLQGTLRLSLKHNTIWSRAIDSAPERRILIPIAGIALPDEATDLTLSVDSQ</sequence>
<organism evidence="3 4">
    <name type="scientific">Labrys miyagiensis</name>
    <dbReference type="NCBI Taxonomy" id="346912"/>
    <lineage>
        <taxon>Bacteria</taxon>
        <taxon>Pseudomonadati</taxon>
        <taxon>Pseudomonadota</taxon>
        <taxon>Alphaproteobacteria</taxon>
        <taxon>Hyphomicrobiales</taxon>
        <taxon>Xanthobacteraceae</taxon>
        <taxon>Labrys</taxon>
    </lineage>
</organism>
<dbReference type="InterPro" id="IPR051691">
    <property type="entry name" value="Metab_Enz_Cyan_OpOx_G3PDH"/>
</dbReference>
<dbReference type="Pfam" id="PF07992">
    <property type="entry name" value="Pyr_redox_2"/>
    <property type="match status" value="1"/>
</dbReference>
<dbReference type="EMBL" id="BSPC01000005">
    <property type="protein sequence ID" value="GLS17329.1"/>
    <property type="molecule type" value="Genomic_DNA"/>
</dbReference>
<evidence type="ECO:0000313" key="4">
    <source>
        <dbReference type="Proteomes" id="UP001156882"/>
    </source>
</evidence>
<reference evidence="4" key="1">
    <citation type="journal article" date="2019" name="Int. J. Syst. Evol. Microbiol.">
        <title>The Global Catalogue of Microorganisms (GCM) 10K type strain sequencing project: providing services to taxonomists for standard genome sequencing and annotation.</title>
        <authorList>
            <consortium name="The Broad Institute Genomics Platform"/>
            <consortium name="The Broad Institute Genome Sequencing Center for Infectious Disease"/>
            <person name="Wu L."/>
            <person name="Ma J."/>
        </authorList>
    </citation>
    <scope>NUCLEOTIDE SEQUENCE [LARGE SCALE GENOMIC DNA]</scope>
    <source>
        <strain evidence="4">NBRC 101365</strain>
    </source>
</reference>
<dbReference type="PRINTS" id="PR00368">
    <property type="entry name" value="FADPNR"/>
</dbReference>
<accession>A0ABQ6CBZ3</accession>
<dbReference type="InterPro" id="IPR036188">
    <property type="entry name" value="FAD/NAD-bd_sf"/>
</dbReference>
<dbReference type="PRINTS" id="PR00469">
    <property type="entry name" value="PNDRDTASEII"/>
</dbReference>
<name>A0ABQ6CBZ3_9HYPH</name>
<feature type="domain" description="FAD/NAD(P)-binding" evidence="2">
    <location>
        <begin position="9"/>
        <end position="294"/>
    </location>
</feature>
<protein>
    <recommendedName>
        <fullName evidence="2">FAD/NAD(P)-binding domain-containing protein</fullName>
    </recommendedName>
</protein>
<dbReference type="InterPro" id="IPR023753">
    <property type="entry name" value="FAD/NAD-binding_dom"/>
</dbReference>
<keyword evidence="1" id="KW-0560">Oxidoreductase</keyword>
<evidence type="ECO:0000259" key="2">
    <source>
        <dbReference type="Pfam" id="PF07992"/>
    </source>
</evidence>
<dbReference type="Gene3D" id="3.50.50.60">
    <property type="entry name" value="FAD/NAD(P)-binding domain"/>
    <property type="match status" value="2"/>
</dbReference>
<dbReference type="PANTHER" id="PTHR42949">
    <property type="entry name" value="ANAEROBIC GLYCEROL-3-PHOSPHATE DEHYDROGENASE SUBUNIT B"/>
    <property type="match status" value="1"/>
</dbReference>
<dbReference type="RefSeq" id="WP_284310154.1">
    <property type="nucleotide sequence ID" value="NZ_BSPC01000005.1"/>
</dbReference>
<gene>
    <name evidence="3" type="ORF">GCM10007874_03440</name>
</gene>
<dbReference type="Proteomes" id="UP001156882">
    <property type="component" value="Unassembled WGS sequence"/>
</dbReference>
<comment type="caution">
    <text evidence="3">The sequence shown here is derived from an EMBL/GenBank/DDBJ whole genome shotgun (WGS) entry which is preliminary data.</text>
</comment>
<dbReference type="SUPFAM" id="SSF51905">
    <property type="entry name" value="FAD/NAD(P)-binding domain"/>
    <property type="match status" value="1"/>
</dbReference>
<evidence type="ECO:0000313" key="3">
    <source>
        <dbReference type="EMBL" id="GLS17329.1"/>
    </source>
</evidence>
<dbReference type="PANTHER" id="PTHR42949:SF3">
    <property type="entry name" value="ANAEROBIC GLYCEROL-3-PHOSPHATE DEHYDROGENASE SUBUNIT B"/>
    <property type="match status" value="1"/>
</dbReference>
<keyword evidence="4" id="KW-1185">Reference proteome</keyword>